<dbReference type="Proteomes" id="UP000008144">
    <property type="component" value="Unassembled WGS sequence"/>
</dbReference>
<reference evidence="1" key="3">
    <citation type="submission" date="2025-09" db="UniProtKB">
        <authorList>
            <consortium name="Ensembl"/>
        </authorList>
    </citation>
    <scope>IDENTIFICATION</scope>
</reference>
<sequence>CHNHCYIILQCFYENYFNGYFLILKKLSEIIMKAF</sequence>
<evidence type="ECO:0000313" key="1">
    <source>
        <dbReference type="Ensembl" id="ENSCINP00000034069.1"/>
    </source>
</evidence>
<dbReference type="Ensembl" id="ENSCINT00000034266.1">
    <property type="protein sequence ID" value="ENSCINP00000034069.1"/>
    <property type="gene ID" value="ENSCING00000017983.1"/>
</dbReference>
<evidence type="ECO:0000313" key="2">
    <source>
        <dbReference type="Proteomes" id="UP000008144"/>
    </source>
</evidence>
<dbReference type="InParanoid" id="H2XWN5"/>
<accession>H2XWN5</accession>
<protein>
    <submittedName>
        <fullName evidence="1">Uncharacterized protein</fullName>
    </submittedName>
</protein>
<reference evidence="2" key="1">
    <citation type="journal article" date="2002" name="Science">
        <title>The draft genome of Ciona intestinalis: insights into chordate and vertebrate origins.</title>
        <authorList>
            <person name="Dehal P."/>
            <person name="Satou Y."/>
            <person name="Campbell R.K."/>
            <person name="Chapman J."/>
            <person name="Degnan B."/>
            <person name="De Tomaso A."/>
            <person name="Davidson B."/>
            <person name="Di Gregorio A."/>
            <person name="Gelpke M."/>
            <person name="Goodstein D.M."/>
            <person name="Harafuji N."/>
            <person name="Hastings K.E."/>
            <person name="Ho I."/>
            <person name="Hotta K."/>
            <person name="Huang W."/>
            <person name="Kawashima T."/>
            <person name="Lemaire P."/>
            <person name="Martinez D."/>
            <person name="Meinertzhagen I.A."/>
            <person name="Necula S."/>
            <person name="Nonaka M."/>
            <person name="Putnam N."/>
            <person name="Rash S."/>
            <person name="Saiga H."/>
            <person name="Satake M."/>
            <person name="Terry A."/>
            <person name="Yamada L."/>
            <person name="Wang H.G."/>
            <person name="Awazu S."/>
            <person name="Azumi K."/>
            <person name="Boore J."/>
            <person name="Branno M."/>
            <person name="Chin-Bow S."/>
            <person name="DeSantis R."/>
            <person name="Doyle S."/>
            <person name="Francino P."/>
            <person name="Keys D.N."/>
            <person name="Haga S."/>
            <person name="Hayashi H."/>
            <person name="Hino K."/>
            <person name="Imai K.S."/>
            <person name="Inaba K."/>
            <person name="Kano S."/>
            <person name="Kobayashi K."/>
            <person name="Kobayashi M."/>
            <person name="Lee B.I."/>
            <person name="Makabe K.W."/>
            <person name="Manohar C."/>
            <person name="Matassi G."/>
            <person name="Medina M."/>
            <person name="Mochizuki Y."/>
            <person name="Mount S."/>
            <person name="Morishita T."/>
            <person name="Miura S."/>
            <person name="Nakayama A."/>
            <person name="Nishizaka S."/>
            <person name="Nomoto H."/>
            <person name="Ohta F."/>
            <person name="Oishi K."/>
            <person name="Rigoutsos I."/>
            <person name="Sano M."/>
            <person name="Sasaki A."/>
            <person name="Sasakura Y."/>
            <person name="Shoguchi E."/>
            <person name="Shin-i T."/>
            <person name="Spagnuolo A."/>
            <person name="Stainier D."/>
            <person name="Suzuki M.M."/>
            <person name="Tassy O."/>
            <person name="Takatori N."/>
            <person name="Tokuoka M."/>
            <person name="Yagi K."/>
            <person name="Yoshizaki F."/>
            <person name="Wada S."/>
            <person name="Zhang C."/>
            <person name="Hyatt P.D."/>
            <person name="Larimer F."/>
            <person name="Detter C."/>
            <person name="Doggett N."/>
            <person name="Glavina T."/>
            <person name="Hawkins T."/>
            <person name="Richardson P."/>
            <person name="Lucas S."/>
            <person name="Kohara Y."/>
            <person name="Levine M."/>
            <person name="Satoh N."/>
            <person name="Rokhsar D.S."/>
        </authorList>
    </citation>
    <scope>NUCLEOTIDE SEQUENCE [LARGE SCALE GENOMIC DNA]</scope>
</reference>
<organism evidence="1 2">
    <name type="scientific">Ciona intestinalis</name>
    <name type="common">Transparent sea squirt</name>
    <name type="synonym">Ascidia intestinalis</name>
    <dbReference type="NCBI Taxonomy" id="7719"/>
    <lineage>
        <taxon>Eukaryota</taxon>
        <taxon>Metazoa</taxon>
        <taxon>Chordata</taxon>
        <taxon>Tunicata</taxon>
        <taxon>Ascidiacea</taxon>
        <taxon>Phlebobranchia</taxon>
        <taxon>Cionidae</taxon>
        <taxon>Ciona</taxon>
    </lineage>
</organism>
<dbReference type="AlphaFoldDB" id="H2XWN5"/>
<reference evidence="1" key="2">
    <citation type="submission" date="2025-08" db="UniProtKB">
        <authorList>
            <consortium name="Ensembl"/>
        </authorList>
    </citation>
    <scope>IDENTIFICATION</scope>
</reference>
<dbReference type="HOGENOM" id="CLU_3370825_0_0_1"/>
<name>H2XWN5_CIOIN</name>
<keyword evidence="2" id="KW-1185">Reference proteome</keyword>
<proteinExistence type="predicted"/>